<protein>
    <submittedName>
        <fullName evidence="1">Uncharacterized protein</fullName>
    </submittedName>
</protein>
<evidence type="ECO:0000313" key="1">
    <source>
        <dbReference type="EMBL" id="VDP75331.1"/>
    </source>
</evidence>
<dbReference type="AlphaFoldDB" id="A0A183PU04"/>
<name>A0A183PU04_9TREM</name>
<reference evidence="1 2" key="1">
    <citation type="submission" date="2018-11" db="EMBL/GenBank/DDBJ databases">
        <authorList>
            <consortium name="Pathogen Informatics"/>
        </authorList>
    </citation>
    <scope>NUCLEOTIDE SEQUENCE [LARGE SCALE GENOMIC DNA]</scope>
    <source>
        <strain>Denwood</strain>
        <strain evidence="2">Zambia</strain>
    </source>
</reference>
<dbReference type="EMBL" id="UZAL01039382">
    <property type="protein sequence ID" value="VDP75331.1"/>
    <property type="molecule type" value="Genomic_DNA"/>
</dbReference>
<accession>A0A183PU04</accession>
<sequence length="173" mass="20223">MCSHLLGIIPKWANEVGRNTDLVTFGSNYECPRAAIISLMSMKSLKGLKSHVSRSELNTTMSTKIAFPNDRLASIRPANKREEFKTLYCRLTRYTYTDRDYEWTEDEMNSINKRQLTYTDVYRSHAQMIEQVQKDRILMKWNKPPNDGSVLMELDKISPKLKIENYEEFQPSS</sequence>
<proteinExistence type="predicted"/>
<keyword evidence="2" id="KW-1185">Reference proteome</keyword>
<dbReference type="Proteomes" id="UP000269396">
    <property type="component" value="Unassembled WGS sequence"/>
</dbReference>
<organism evidence="1 2">
    <name type="scientific">Schistosoma mattheei</name>
    <dbReference type="NCBI Taxonomy" id="31246"/>
    <lineage>
        <taxon>Eukaryota</taxon>
        <taxon>Metazoa</taxon>
        <taxon>Spiralia</taxon>
        <taxon>Lophotrochozoa</taxon>
        <taxon>Platyhelminthes</taxon>
        <taxon>Trematoda</taxon>
        <taxon>Digenea</taxon>
        <taxon>Strigeidida</taxon>
        <taxon>Schistosomatoidea</taxon>
        <taxon>Schistosomatidae</taxon>
        <taxon>Schistosoma</taxon>
    </lineage>
</organism>
<gene>
    <name evidence="1" type="ORF">SMTD_LOCUS17840</name>
</gene>
<evidence type="ECO:0000313" key="2">
    <source>
        <dbReference type="Proteomes" id="UP000269396"/>
    </source>
</evidence>